<name>A0AAI9SXY0_9ASCO</name>
<dbReference type="AlphaFoldDB" id="A0AAI9SXY0"/>
<proteinExistence type="predicted"/>
<organism evidence="1 2">
    <name type="scientific">Candida oxycetoniae</name>
    <dbReference type="NCBI Taxonomy" id="497107"/>
    <lineage>
        <taxon>Eukaryota</taxon>
        <taxon>Fungi</taxon>
        <taxon>Dikarya</taxon>
        <taxon>Ascomycota</taxon>
        <taxon>Saccharomycotina</taxon>
        <taxon>Pichiomycetes</taxon>
        <taxon>Debaryomycetaceae</taxon>
        <taxon>Candida/Lodderomyces clade</taxon>
        <taxon>Candida</taxon>
    </lineage>
</organism>
<protein>
    <submittedName>
        <fullName evidence="1">Uncharacterized protein</fullName>
    </submittedName>
</protein>
<dbReference type="EMBL" id="JAHUZD010000073">
    <property type="protein sequence ID" value="KAI3404904.1"/>
    <property type="molecule type" value="Genomic_DNA"/>
</dbReference>
<sequence length="130" mass="15652">MLHISDGYNNKDIITELQWYTLKWDLHTCSIFGVELRGRELEVRQAEMVKYWRVVGVKHGMNSLRDRHQRHRVLRFRHRVLRFRHRVLRLQDTESQDYKAQSPKISFELAFPSQHLSSTSQMYPKIAIFG</sequence>
<dbReference type="RefSeq" id="XP_049180649.1">
    <property type="nucleotide sequence ID" value="XM_049323536.1"/>
</dbReference>
<reference evidence="1" key="1">
    <citation type="journal article" date="2022" name="DNA Res.">
        <title>Genome analysis of five recently described species of the CUG-Ser clade uncovers Candida theae as a new hybrid lineage with pathogenic potential in the Candida parapsilosis species complex.</title>
        <authorList>
            <person name="Mixao V."/>
            <person name="Del Olmo V."/>
            <person name="Hegedusova E."/>
            <person name="Saus E."/>
            <person name="Pryszcz L."/>
            <person name="Cillingova A."/>
            <person name="Nosek J."/>
            <person name="Gabaldon T."/>
        </authorList>
    </citation>
    <scope>NUCLEOTIDE SEQUENCE</scope>
    <source>
        <strain evidence="1">CBS 10844</strain>
    </source>
</reference>
<evidence type="ECO:0000313" key="1">
    <source>
        <dbReference type="EMBL" id="KAI3404904.1"/>
    </source>
</evidence>
<accession>A0AAI9SXY0</accession>
<comment type="caution">
    <text evidence="1">The sequence shown here is derived from an EMBL/GenBank/DDBJ whole genome shotgun (WGS) entry which is preliminary data.</text>
</comment>
<dbReference type="Proteomes" id="UP001202479">
    <property type="component" value="Unassembled WGS sequence"/>
</dbReference>
<dbReference type="GeneID" id="73379937"/>
<evidence type="ECO:0000313" key="2">
    <source>
        <dbReference type="Proteomes" id="UP001202479"/>
    </source>
</evidence>
<gene>
    <name evidence="1" type="ORF">KGF56_002320</name>
</gene>
<keyword evidence="2" id="KW-1185">Reference proteome</keyword>